<dbReference type="RefSeq" id="WP_110935614.1">
    <property type="nucleotide sequence ID" value="NZ_KZ614146.1"/>
</dbReference>
<dbReference type="Proteomes" id="UP000281498">
    <property type="component" value="Unassembled WGS sequence"/>
</dbReference>
<dbReference type="AlphaFoldDB" id="A0A3A9K1C8"/>
<sequence length="192" mass="22069">MKKSLSISLAVILFIVLIIWVSLSNFEFGKYDNFQEAIEKGIPNKVNNIIHTEKYDGVTIVMYTTNPDKDEMPFADYEALAVAFFKGTDGEGWDNIGHHGWTHYENENMTVYIEPLRVYDNKGNSLHEFYVAYGEVNNAEIVTVETRNKKEKTFEEAEIITKHGKRYYFQIGKELIVRGLSKKGEVIDRQGG</sequence>
<comment type="caution">
    <text evidence="1">The sequence shown here is derived from an EMBL/GenBank/DDBJ whole genome shotgun (WGS) entry which is preliminary data.</text>
</comment>
<reference evidence="1 2" key="1">
    <citation type="submission" date="2017-10" db="EMBL/GenBank/DDBJ databases">
        <title>Bacillus sp. nov., a halophilic bacterium isolated from a Keqin Lake.</title>
        <authorList>
            <person name="Wang H."/>
        </authorList>
    </citation>
    <scope>NUCLEOTIDE SEQUENCE [LARGE SCALE GENOMIC DNA]</scope>
    <source>
        <strain evidence="1 2">KCTC 13187</strain>
    </source>
</reference>
<accession>A0A3A9K1C8</accession>
<organism evidence="1 2">
    <name type="scientific">Salipaludibacillus neizhouensis</name>
    <dbReference type="NCBI Taxonomy" id="885475"/>
    <lineage>
        <taxon>Bacteria</taxon>
        <taxon>Bacillati</taxon>
        <taxon>Bacillota</taxon>
        <taxon>Bacilli</taxon>
        <taxon>Bacillales</taxon>
        <taxon>Bacillaceae</taxon>
    </lineage>
</organism>
<dbReference type="OrthoDB" id="2870044at2"/>
<gene>
    <name evidence="1" type="ORF">CR203_24820</name>
</gene>
<proteinExistence type="predicted"/>
<evidence type="ECO:0000313" key="2">
    <source>
        <dbReference type="Proteomes" id="UP000281498"/>
    </source>
</evidence>
<evidence type="ECO:0000313" key="1">
    <source>
        <dbReference type="EMBL" id="RKL64710.1"/>
    </source>
</evidence>
<name>A0A3A9K1C8_9BACI</name>
<keyword evidence="2" id="KW-1185">Reference proteome</keyword>
<protein>
    <submittedName>
        <fullName evidence="1">Uncharacterized protein</fullName>
    </submittedName>
</protein>
<dbReference type="EMBL" id="PDOE01000049">
    <property type="protein sequence ID" value="RKL64710.1"/>
    <property type="molecule type" value="Genomic_DNA"/>
</dbReference>